<evidence type="ECO:0000256" key="3">
    <source>
        <dbReference type="ARBA" id="ARBA00022618"/>
    </source>
</evidence>
<keyword evidence="6 8" id="KW-0472">Membrane</keyword>
<evidence type="ECO:0000256" key="5">
    <source>
        <dbReference type="ARBA" id="ARBA00022989"/>
    </source>
</evidence>
<comment type="caution">
    <text evidence="9">The sequence shown here is derived from an EMBL/GenBank/DDBJ whole genome shotgun (WGS) entry which is preliminary data.</text>
</comment>
<evidence type="ECO:0000256" key="2">
    <source>
        <dbReference type="ARBA" id="ARBA00022475"/>
    </source>
</evidence>
<proteinExistence type="inferred from homology"/>
<evidence type="ECO:0000256" key="6">
    <source>
        <dbReference type="ARBA" id="ARBA00023136"/>
    </source>
</evidence>
<dbReference type="Pfam" id="PF04999">
    <property type="entry name" value="FtsL"/>
    <property type="match status" value="1"/>
</dbReference>
<organism evidence="9 10">
    <name type="scientific">Candidatus Acidulodesulfobacterium acidiphilum</name>
    <dbReference type="NCBI Taxonomy" id="2597224"/>
    <lineage>
        <taxon>Bacteria</taxon>
        <taxon>Deltaproteobacteria</taxon>
        <taxon>Candidatus Acidulodesulfobacterales</taxon>
        <taxon>Candidatus Acidulodesulfobacterium</taxon>
    </lineage>
</organism>
<dbReference type="HAMAP" id="MF_00910">
    <property type="entry name" value="FtsL"/>
    <property type="match status" value="1"/>
</dbReference>
<protein>
    <submittedName>
        <fullName evidence="9">Uncharacterized protein</fullName>
    </submittedName>
</protein>
<name>A0A520XBZ1_9DELT</name>
<comment type="subcellular location">
    <subcellularLocation>
        <location evidence="1">Cell membrane</location>
        <topology evidence="1">Single-pass type II membrane protein</topology>
    </subcellularLocation>
</comment>
<keyword evidence="2" id="KW-1003">Cell membrane</keyword>
<dbReference type="EMBL" id="SHMQ01000016">
    <property type="protein sequence ID" value="RZV38645.1"/>
    <property type="molecule type" value="Genomic_DNA"/>
</dbReference>
<accession>A0A520XBZ1</accession>
<evidence type="ECO:0000256" key="1">
    <source>
        <dbReference type="ARBA" id="ARBA00004401"/>
    </source>
</evidence>
<keyword evidence="5 8" id="KW-1133">Transmembrane helix</keyword>
<dbReference type="GO" id="GO:0051301">
    <property type="term" value="P:cell division"/>
    <property type="evidence" value="ECO:0007669"/>
    <property type="project" value="UniProtKB-KW"/>
</dbReference>
<dbReference type="AlphaFoldDB" id="A0A520XBZ1"/>
<keyword evidence="4 8" id="KW-0812">Transmembrane</keyword>
<evidence type="ECO:0000313" key="9">
    <source>
        <dbReference type="EMBL" id="RZV38645.1"/>
    </source>
</evidence>
<dbReference type="GO" id="GO:0005886">
    <property type="term" value="C:plasma membrane"/>
    <property type="evidence" value="ECO:0007669"/>
    <property type="project" value="UniProtKB-SubCell"/>
</dbReference>
<reference evidence="9 10" key="1">
    <citation type="submission" date="2019-01" db="EMBL/GenBank/DDBJ databases">
        <title>Insights into ecological role of a new deltaproteobacterial order Candidatus Sinidesulfobacterales (Sva0485) by metagenomics and metatranscriptomics.</title>
        <authorList>
            <person name="Tan S."/>
            <person name="Liu J."/>
            <person name="Fang Y."/>
            <person name="Hedlund B."/>
            <person name="Lian Z.-H."/>
            <person name="Huang L.-Y."/>
            <person name="Li J.-T."/>
            <person name="Huang L.-N."/>
            <person name="Li W.-J."/>
            <person name="Jiang H.-C."/>
            <person name="Dong H.-L."/>
            <person name="Shu W.-S."/>
        </authorList>
    </citation>
    <scope>NUCLEOTIDE SEQUENCE [LARGE SCALE GENOMIC DNA]</scope>
    <source>
        <strain evidence="9">AP4</strain>
    </source>
</reference>
<dbReference type="InterPro" id="IPR011922">
    <property type="entry name" value="Cell_div_FtsL"/>
</dbReference>
<gene>
    <name evidence="9" type="ORF">EVJ48_06665</name>
</gene>
<evidence type="ECO:0000256" key="7">
    <source>
        <dbReference type="ARBA" id="ARBA00023306"/>
    </source>
</evidence>
<keyword evidence="7" id="KW-0131">Cell cycle</keyword>
<evidence type="ECO:0000256" key="8">
    <source>
        <dbReference type="SAM" id="Phobius"/>
    </source>
</evidence>
<feature type="transmembrane region" description="Helical" evidence="8">
    <location>
        <begin position="7"/>
        <end position="25"/>
    </location>
</feature>
<dbReference type="Proteomes" id="UP000322454">
    <property type="component" value="Unassembled WGS sequence"/>
</dbReference>
<sequence>MVTKIKPYFIILVIILTILGIFYVWTTMESIKLGYDITKLNDIKSKLEHKHKKLLIKKTALSSPSRIYGIAKKMGFIYPKEGEIIMVHD</sequence>
<keyword evidence="3" id="KW-0132">Cell division</keyword>
<evidence type="ECO:0000313" key="10">
    <source>
        <dbReference type="Proteomes" id="UP000322454"/>
    </source>
</evidence>
<evidence type="ECO:0000256" key="4">
    <source>
        <dbReference type="ARBA" id="ARBA00022692"/>
    </source>
</evidence>